<dbReference type="InterPro" id="IPR049500">
    <property type="entry name" value="Peptidase_M50B-like"/>
</dbReference>
<feature type="transmembrane region" description="Helical" evidence="1">
    <location>
        <begin position="157"/>
        <end position="175"/>
    </location>
</feature>
<evidence type="ECO:0000256" key="1">
    <source>
        <dbReference type="SAM" id="Phobius"/>
    </source>
</evidence>
<name>A0A4V6PB18_9ACTN</name>
<proteinExistence type="predicted"/>
<dbReference type="AlphaFoldDB" id="A0A4V6PB18"/>
<keyword evidence="1" id="KW-1133">Transmembrane helix</keyword>
<feature type="transmembrane region" description="Helical" evidence="1">
    <location>
        <begin position="181"/>
        <end position="202"/>
    </location>
</feature>
<feature type="transmembrane region" description="Helical" evidence="1">
    <location>
        <begin position="223"/>
        <end position="244"/>
    </location>
</feature>
<keyword evidence="1" id="KW-0812">Transmembrane</keyword>
<reference evidence="2 3" key="1">
    <citation type="submission" date="2019-02" db="EMBL/GenBank/DDBJ databases">
        <title>Draft genome sequences of novel Actinobacteria.</title>
        <authorList>
            <person name="Sahin N."/>
            <person name="Ay H."/>
            <person name="Saygin H."/>
        </authorList>
    </citation>
    <scope>NUCLEOTIDE SEQUENCE [LARGE SCALE GENOMIC DNA]</scope>
    <source>
        <strain evidence="2 3">KC603</strain>
    </source>
</reference>
<dbReference type="EMBL" id="SMKL01000050">
    <property type="protein sequence ID" value="TDC48805.1"/>
    <property type="molecule type" value="Genomic_DNA"/>
</dbReference>
<protein>
    <submittedName>
        <fullName evidence="2">M50 family peptidase</fullName>
    </submittedName>
</protein>
<dbReference type="Proteomes" id="UP000295621">
    <property type="component" value="Unassembled WGS sequence"/>
</dbReference>
<sequence length="254" mass="26724">MMAESGSGGGTADGAANGVRDWFANVRVDETLATMPSSVVLGFALAGVVLAVYGPAWRFAGYPVTIVHELGHVVAALTAGFRLRGVTVRGDLSGATNFWSHSTPGTLWTMWWGYPAPAVVGWALVWAATHGWARLALGILVLCLALVFLLSRSLLTVAVVLTTGIAFGLVGWYGSAWLCTVVVYGFAWLLTVGAVRGLWAVVRAHTSGRGVEASDAYLMGRRSFVPGAVWLLTFAAVVGGAVWFNVASVLDALR</sequence>
<feature type="transmembrane region" description="Helical" evidence="1">
    <location>
        <begin position="32"/>
        <end position="53"/>
    </location>
</feature>
<dbReference type="OrthoDB" id="5184455at2"/>
<feature type="transmembrane region" description="Helical" evidence="1">
    <location>
        <begin position="131"/>
        <end position="150"/>
    </location>
</feature>
<evidence type="ECO:0000313" key="2">
    <source>
        <dbReference type="EMBL" id="TDC48805.1"/>
    </source>
</evidence>
<dbReference type="Pfam" id="PF13398">
    <property type="entry name" value="Peptidase_M50B"/>
    <property type="match status" value="1"/>
</dbReference>
<organism evidence="2 3">
    <name type="scientific">Jiangella ureilytica</name>
    <dbReference type="NCBI Taxonomy" id="2530374"/>
    <lineage>
        <taxon>Bacteria</taxon>
        <taxon>Bacillati</taxon>
        <taxon>Actinomycetota</taxon>
        <taxon>Actinomycetes</taxon>
        <taxon>Jiangellales</taxon>
        <taxon>Jiangellaceae</taxon>
        <taxon>Jiangella</taxon>
    </lineage>
</organism>
<accession>A0A4V6PB18</accession>
<evidence type="ECO:0000313" key="3">
    <source>
        <dbReference type="Proteomes" id="UP000295621"/>
    </source>
</evidence>
<feature type="transmembrane region" description="Helical" evidence="1">
    <location>
        <begin position="107"/>
        <end position="125"/>
    </location>
</feature>
<keyword evidence="3" id="KW-1185">Reference proteome</keyword>
<comment type="caution">
    <text evidence="2">The sequence shown here is derived from an EMBL/GenBank/DDBJ whole genome shotgun (WGS) entry which is preliminary data.</text>
</comment>
<keyword evidence="1" id="KW-0472">Membrane</keyword>
<gene>
    <name evidence="2" type="ORF">E1212_20180</name>
</gene>